<dbReference type="InterPro" id="IPR001478">
    <property type="entry name" value="PDZ"/>
</dbReference>
<dbReference type="PANTHER" id="PTHR10046">
    <property type="entry name" value="ATP DEPENDENT LON PROTEASE FAMILY MEMBER"/>
    <property type="match status" value="1"/>
</dbReference>
<keyword evidence="2" id="KW-0472">Membrane</keyword>
<keyword evidence="1" id="KW-0720">Serine protease</keyword>
<evidence type="ECO:0000313" key="4">
    <source>
        <dbReference type="EMBL" id="AZR72737.1"/>
    </source>
</evidence>
<dbReference type="PROSITE" id="PS51786">
    <property type="entry name" value="LON_PROTEOLYTIC"/>
    <property type="match status" value="1"/>
</dbReference>
<evidence type="ECO:0000259" key="3">
    <source>
        <dbReference type="PROSITE" id="PS51786"/>
    </source>
</evidence>
<feature type="active site" evidence="1">
    <location>
        <position position="244"/>
    </location>
</feature>
<dbReference type="InterPro" id="IPR020568">
    <property type="entry name" value="Ribosomal_Su5_D2-typ_SF"/>
</dbReference>
<dbReference type="EMBL" id="CP016379">
    <property type="protein sequence ID" value="AZR72737.1"/>
    <property type="molecule type" value="Genomic_DNA"/>
</dbReference>
<keyword evidence="1" id="KW-0645">Protease</keyword>
<protein>
    <recommendedName>
        <fullName evidence="1">endopeptidase La</fullName>
        <ecNumber evidence="1">3.4.21.53</ecNumber>
    </recommendedName>
</protein>
<sequence>MSFGTEKKLNTITIILVLVLIFIVLSNFIKVNYFITAPGLALPLDKIITVEKGKKDAKGAFYLTAVTSKQASLFNYIYITLVKPKGIELTPKELTLPPEMDMEQYIKIMEDMMVESQMFAKVVALRKMGYETDIRGHGAEVVEIMENSNAREILEKGDIIVAIDGEPVSLASEAVQLIQRHEIGDIVKLQVKRNEELLNFEVKTIELKENPGKASVGIYIMTHNREYSFPLDIDISTENIIGPSAGTMFALEIINQLHPEDITKGYKIAGTGTIDLEGRVGTISGVVQKVMAAEARGVDYFFVPLGNYEEAKAAATSVKVVKVETIDDALNFLKKLTEQ</sequence>
<evidence type="ECO:0000313" key="5">
    <source>
        <dbReference type="Proteomes" id="UP000267250"/>
    </source>
</evidence>
<keyword evidence="5" id="KW-1185">Reference proteome</keyword>
<dbReference type="Gene3D" id="3.30.230.10">
    <property type="match status" value="1"/>
</dbReference>
<dbReference type="SUPFAM" id="SSF54211">
    <property type="entry name" value="Ribosomal protein S5 domain 2-like"/>
    <property type="match status" value="1"/>
</dbReference>
<comment type="catalytic activity">
    <reaction evidence="1">
        <text>Hydrolysis of proteins in presence of ATP.</text>
        <dbReference type="EC" id="3.4.21.53"/>
    </reaction>
</comment>
<evidence type="ECO:0000256" key="2">
    <source>
        <dbReference type="SAM" id="Phobius"/>
    </source>
</evidence>
<dbReference type="GO" id="GO:0004252">
    <property type="term" value="F:serine-type endopeptidase activity"/>
    <property type="evidence" value="ECO:0007669"/>
    <property type="project" value="UniProtKB-UniRule"/>
</dbReference>
<dbReference type="AlphaFoldDB" id="A0A3Q9HPN0"/>
<feature type="transmembrane region" description="Helical" evidence="2">
    <location>
        <begin position="12"/>
        <end position="29"/>
    </location>
</feature>
<keyword evidence="2" id="KW-0812">Transmembrane</keyword>
<dbReference type="GO" id="GO:0004176">
    <property type="term" value="F:ATP-dependent peptidase activity"/>
    <property type="evidence" value="ECO:0007669"/>
    <property type="project" value="UniProtKB-UniRule"/>
</dbReference>
<dbReference type="InterPro" id="IPR008269">
    <property type="entry name" value="Lon_proteolytic"/>
</dbReference>
<dbReference type="KEGG" id="aft:BBF96_04620"/>
<dbReference type="Pfam" id="PF05362">
    <property type="entry name" value="Lon_C"/>
    <property type="match status" value="1"/>
</dbReference>
<dbReference type="GO" id="GO:0030163">
    <property type="term" value="P:protein catabolic process"/>
    <property type="evidence" value="ECO:0007669"/>
    <property type="project" value="InterPro"/>
</dbReference>
<dbReference type="InterPro" id="IPR036034">
    <property type="entry name" value="PDZ_sf"/>
</dbReference>
<dbReference type="SMART" id="SM00228">
    <property type="entry name" value="PDZ"/>
    <property type="match status" value="1"/>
</dbReference>
<dbReference type="Proteomes" id="UP000267250">
    <property type="component" value="Chromosome"/>
</dbReference>
<keyword evidence="1" id="KW-0378">Hydrolase</keyword>
<feature type="domain" description="Lon proteolytic" evidence="3">
    <location>
        <begin position="242"/>
        <end position="336"/>
    </location>
</feature>
<dbReference type="SUPFAM" id="SSF50156">
    <property type="entry name" value="PDZ domain-like"/>
    <property type="match status" value="1"/>
</dbReference>
<reference evidence="4 5" key="1">
    <citation type="submission" date="2016-07" db="EMBL/GenBank/DDBJ databases">
        <title>Genome and transcriptome analysis of iron-reducing fermentative bacteria Anoxybacter fermentans.</title>
        <authorList>
            <person name="Zeng X."/>
            <person name="Shao Z."/>
        </authorList>
    </citation>
    <scope>NUCLEOTIDE SEQUENCE [LARGE SCALE GENOMIC DNA]</scope>
    <source>
        <strain evidence="4 5">DY22613</strain>
    </source>
</reference>
<name>A0A3Q9HPN0_9FIRM</name>
<dbReference type="RefSeq" id="WP_127016068.1">
    <property type="nucleotide sequence ID" value="NZ_CP016379.1"/>
</dbReference>
<accession>A0A3Q9HPN0</accession>
<evidence type="ECO:0000256" key="1">
    <source>
        <dbReference type="PROSITE-ProRule" id="PRU01122"/>
    </source>
</evidence>
<organism evidence="4 5">
    <name type="scientific">Anoxybacter fermentans</name>
    <dbReference type="NCBI Taxonomy" id="1323375"/>
    <lineage>
        <taxon>Bacteria</taxon>
        <taxon>Bacillati</taxon>
        <taxon>Bacillota</taxon>
        <taxon>Clostridia</taxon>
        <taxon>Halanaerobiales</taxon>
        <taxon>Anoxybacter</taxon>
    </lineage>
</organism>
<dbReference type="GO" id="GO:0005524">
    <property type="term" value="F:ATP binding"/>
    <property type="evidence" value="ECO:0007669"/>
    <property type="project" value="InterPro"/>
</dbReference>
<dbReference type="Pfam" id="PF13180">
    <property type="entry name" value="PDZ_2"/>
    <property type="match status" value="1"/>
</dbReference>
<gene>
    <name evidence="4" type="ORF">BBF96_04620</name>
</gene>
<dbReference type="EC" id="3.4.21.53" evidence="1"/>
<dbReference type="InterPro" id="IPR027065">
    <property type="entry name" value="Lon_Prtase"/>
</dbReference>
<dbReference type="InterPro" id="IPR014721">
    <property type="entry name" value="Ribsml_uS5_D2-typ_fold_subgr"/>
</dbReference>
<feature type="active site" evidence="1">
    <location>
        <position position="289"/>
    </location>
</feature>
<proteinExistence type="inferred from homology"/>
<keyword evidence="2" id="KW-1133">Transmembrane helix</keyword>
<dbReference type="GO" id="GO:0006508">
    <property type="term" value="P:proteolysis"/>
    <property type="evidence" value="ECO:0007669"/>
    <property type="project" value="UniProtKB-KW"/>
</dbReference>
<dbReference type="OrthoDB" id="2356897at2"/>
<comment type="similarity">
    <text evidence="1">Belongs to the peptidase S16 family.</text>
</comment>